<comment type="caution">
    <text evidence="3">The sequence shown here is derived from an EMBL/GenBank/DDBJ whole genome shotgun (WGS) entry which is preliminary data.</text>
</comment>
<dbReference type="AlphaFoldDB" id="A0A6A4CJR3"/>
<feature type="chain" id="PRO_5025649189" evidence="2">
    <location>
        <begin position="24"/>
        <end position="142"/>
    </location>
</feature>
<proteinExistence type="predicted"/>
<evidence type="ECO:0000313" key="3">
    <source>
        <dbReference type="EMBL" id="KAE9289527.1"/>
    </source>
</evidence>
<keyword evidence="2" id="KW-0732">Signal</keyword>
<accession>A0A6A4CJR3</accession>
<evidence type="ECO:0000256" key="2">
    <source>
        <dbReference type="SAM" id="SignalP"/>
    </source>
</evidence>
<keyword evidence="4" id="KW-1185">Reference proteome</keyword>
<dbReference type="Proteomes" id="UP000434957">
    <property type="component" value="Unassembled WGS sequence"/>
</dbReference>
<reference evidence="3 4" key="1">
    <citation type="submission" date="2018-08" db="EMBL/GenBank/DDBJ databases">
        <title>Genomic investigation of the strawberry pathogen Phytophthora fragariae indicates pathogenicity is determined by transcriptional variation in three key races.</title>
        <authorList>
            <person name="Adams T.M."/>
            <person name="Armitage A.D."/>
            <person name="Sobczyk M.K."/>
            <person name="Bates H.J."/>
            <person name="Dunwell J.M."/>
            <person name="Nellist C.F."/>
            <person name="Harrison R.J."/>
        </authorList>
    </citation>
    <scope>NUCLEOTIDE SEQUENCE [LARGE SCALE GENOMIC DNA]</scope>
    <source>
        <strain evidence="3 4">SCRP333</strain>
    </source>
</reference>
<feature type="signal peptide" evidence="2">
    <location>
        <begin position="1"/>
        <end position="23"/>
    </location>
</feature>
<dbReference type="EMBL" id="QXFT01003083">
    <property type="protein sequence ID" value="KAE9289527.1"/>
    <property type="molecule type" value="Genomic_DNA"/>
</dbReference>
<feature type="region of interest" description="Disordered" evidence="1">
    <location>
        <begin position="93"/>
        <end position="112"/>
    </location>
</feature>
<gene>
    <name evidence="3" type="ORF">PR003_g25530</name>
</gene>
<evidence type="ECO:0000256" key="1">
    <source>
        <dbReference type="SAM" id="MobiDB-lite"/>
    </source>
</evidence>
<protein>
    <submittedName>
        <fullName evidence="3">Uncharacterized protein</fullName>
    </submittedName>
</protein>
<sequence length="142" mass="14628">MVSSSNIFALCIATVALSSGVHAEKAVAETYVHCGHGVGVYGPGVYGAGVCGPGVYGYGPGVYGTGVYGPGVYGATNTAADLAWRTSRAAIGTTGGGDELDEMRVDPGTEWHEDRTLAILGASGRSERNERPPAARRRVARR</sequence>
<feature type="compositionally biased region" description="Basic and acidic residues" evidence="1">
    <location>
        <begin position="102"/>
        <end position="112"/>
    </location>
</feature>
<feature type="region of interest" description="Disordered" evidence="1">
    <location>
        <begin position="119"/>
        <end position="142"/>
    </location>
</feature>
<evidence type="ECO:0000313" key="4">
    <source>
        <dbReference type="Proteomes" id="UP000434957"/>
    </source>
</evidence>
<organism evidence="3 4">
    <name type="scientific">Phytophthora rubi</name>
    <dbReference type="NCBI Taxonomy" id="129364"/>
    <lineage>
        <taxon>Eukaryota</taxon>
        <taxon>Sar</taxon>
        <taxon>Stramenopiles</taxon>
        <taxon>Oomycota</taxon>
        <taxon>Peronosporomycetes</taxon>
        <taxon>Peronosporales</taxon>
        <taxon>Peronosporaceae</taxon>
        <taxon>Phytophthora</taxon>
    </lineage>
</organism>
<name>A0A6A4CJR3_9STRA</name>